<protein>
    <recommendedName>
        <fullName evidence="3">Serine aminopeptidase S33 domain-containing protein</fullName>
    </recommendedName>
</protein>
<sequence length="329" mass="38058">MLVQMFVLIMVIIAVTYYQKKQIKYFTNNNEIQKAILQLRNNSSLQTKVDKIQYQRFKINYDYNIDDYFYYDYISGSDSSKPTVVVLPFLGGHSQSNLIRSVVKRFNDHGHSVAVLLQRGSLGTSNHPNQQKFRQVSDYEDIEILLKVLNSKVILIGYSMGAYQLVRYLGLQSKLAQQYVEYAFVSYFLCDQVIPLKIDKQKFNRFGCSIVNHVQQNSLYLINQGFEEQQVQQIIEQKSLYLYDDLVIQKLQNHCSKEDLYQSRNEEINKCLQNINVPCMFVWGKQDALTPTLPVASIKANINLSYAQVNGDHLDPVANQLICNIALNM</sequence>
<dbReference type="Gene3D" id="3.40.50.1820">
    <property type="entry name" value="alpha/beta hydrolase"/>
    <property type="match status" value="1"/>
</dbReference>
<evidence type="ECO:0000256" key="1">
    <source>
        <dbReference type="ARBA" id="ARBA00010884"/>
    </source>
</evidence>
<evidence type="ECO:0000313" key="4">
    <source>
        <dbReference type="EMBL" id="CAI9920823.1"/>
    </source>
</evidence>
<evidence type="ECO:0000313" key="5">
    <source>
        <dbReference type="EMBL" id="CAL6054921.1"/>
    </source>
</evidence>
<dbReference type="EMBL" id="CATOUU010000204">
    <property type="protein sequence ID" value="CAI9920823.1"/>
    <property type="molecule type" value="Genomic_DNA"/>
</dbReference>
<accession>A0AA86NKT2</accession>
<dbReference type="SUPFAM" id="SSF53474">
    <property type="entry name" value="alpha/beta-Hydrolases"/>
    <property type="match status" value="1"/>
</dbReference>
<evidence type="ECO:0000313" key="6">
    <source>
        <dbReference type="Proteomes" id="UP001642409"/>
    </source>
</evidence>
<dbReference type="GO" id="GO:0047372">
    <property type="term" value="F:monoacylglycerol lipase activity"/>
    <property type="evidence" value="ECO:0007669"/>
    <property type="project" value="TreeGrafter"/>
</dbReference>
<proteinExistence type="inferred from homology"/>
<name>A0AA86NKT2_9EUKA</name>
<feature type="domain" description="Serine aminopeptidase S33" evidence="3">
    <location>
        <begin position="81"/>
        <end position="293"/>
    </location>
</feature>
<feature type="signal peptide" evidence="2">
    <location>
        <begin position="1"/>
        <end position="18"/>
    </location>
</feature>
<organism evidence="4">
    <name type="scientific">Hexamita inflata</name>
    <dbReference type="NCBI Taxonomy" id="28002"/>
    <lineage>
        <taxon>Eukaryota</taxon>
        <taxon>Metamonada</taxon>
        <taxon>Diplomonadida</taxon>
        <taxon>Hexamitidae</taxon>
        <taxon>Hexamitinae</taxon>
        <taxon>Hexamita</taxon>
    </lineage>
</organism>
<dbReference type="GO" id="GO:0034338">
    <property type="term" value="F:short-chain carboxylesterase activity"/>
    <property type="evidence" value="ECO:0007669"/>
    <property type="project" value="TreeGrafter"/>
</dbReference>
<comment type="caution">
    <text evidence="4">The sequence shown here is derived from an EMBL/GenBank/DDBJ whole genome shotgun (WGS) entry which is preliminary data.</text>
</comment>
<comment type="similarity">
    <text evidence="1">Belongs to the AB hydrolase superfamily. AB hydrolase 4 family.</text>
</comment>
<keyword evidence="2" id="KW-0732">Signal</keyword>
<reference evidence="4" key="1">
    <citation type="submission" date="2023-06" db="EMBL/GenBank/DDBJ databases">
        <authorList>
            <person name="Kurt Z."/>
        </authorList>
    </citation>
    <scope>NUCLEOTIDE SEQUENCE</scope>
</reference>
<dbReference type="InterPro" id="IPR029058">
    <property type="entry name" value="AB_hydrolase_fold"/>
</dbReference>
<dbReference type="AlphaFoldDB" id="A0AA86NKT2"/>
<dbReference type="EMBL" id="CAXDID020000204">
    <property type="protein sequence ID" value="CAL6054921.1"/>
    <property type="molecule type" value="Genomic_DNA"/>
</dbReference>
<dbReference type="PANTHER" id="PTHR10794">
    <property type="entry name" value="ABHYDROLASE DOMAIN-CONTAINING PROTEIN"/>
    <property type="match status" value="1"/>
</dbReference>
<evidence type="ECO:0000259" key="3">
    <source>
        <dbReference type="Pfam" id="PF12146"/>
    </source>
</evidence>
<dbReference type="Proteomes" id="UP001642409">
    <property type="component" value="Unassembled WGS sequence"/>
</dbReference>
<feature type="chain" id="PRO_5041636509" description="Serine aminopeptidase S33 domain-containing protein" evidence="2">
    <location>
        <begin position="19"/>
        <end position="329"/>
    </location>
</feature>
<dbReference type="InterPro" id="IPR022742">
    <property type="entry name" value="Hydrolase_4"/>
</dbReference>
<evidence type="ECO:0000256" key="2">
    <source>
        <dbReference type="SAM" id="SignalP"/>
    </source>
</evidence>
<dbReference type="PANTHER" id="PTHR10794:SF63">
    <property type="entry name" value="ALPHA_BETA HYDROLASE 1, ISOFORM A"/>
    <property type="match status" value="1"/>
</dbReference>
<gene>
    <name evidence="5" type="ORF">HINF_LOCUS46297</name>
    <name evidence="4" type="ORF">HINF_LOCUS8468</name>
</gene>
<reference evidence="5 6" key="2">
    <citation type="submission" date="2024-07" db="EMBL/GenBank/DDBJ databases">
        <authorList>
            <person name="Akdeniz Z."/>
        </authorList>
    </citation>
    <scope>NUCLEOTIDE SEQUENCE [LARGE SCALE GENOMIC DNA]</scope>
</reference>
<dbReference type="Pfam" id="PF12146">
    <property type="entry name" value="Hydrolase_4"/>
    <property type="match status" value="1"/>
</dbReference>
<dbReference type="InterPro" id="IPR050960">
    <property type="entry name" value="AB_hydrolase_4_sf"/>
</dbReference>
<keyword evidence="6" id="KW-1185">Reference proteome</keyword>